<keyword evidence="2" id="KW-1185">Reference proteome</keyword>
<evidence type="ECO:0000313" key="2">
    <source>
        <dbReference type="Proteomes" id="UP000187059"/>
    </source>
</evidence>
<gene>
    <name evidence="1" type="ORF">Ga0080574_TMP2744</name>
</gene>
<organism evidence="1 2">
    <name type="scientific">Salipiger abyssi</name>
    <dbReference type="NCBI Taxonomy" id="1250539"/>
    <lineage>
        <taxon>Bacteria</taxon>
        <taxon>Pseudomonadati</taxon>
        <taxon>Pseudomonadota</taxon>
        <taxon>Alphaproteobacteria</taxon>
        <taxon>Rhodobacterales</taxon>
        <taxon>Roseobacteraceae</taxon>
        <taxon>Salipiger</taxon>
    </lineage>
</organism>
<name>A0A1P8UUP2_9RHOB</name>
<reference evidence="1 2" key="1">
    <citation type="submission" date="2016-04" db="EMBL/GenBank/DDBJ databases">
        <title>Deep-sea bacteria in the southern Pacific.</title>
        <authorList>
            <person name="Tang K."/>
        </authorList>
    </citation>
    <scope>NUCLEOTIDE SEQUENCE [LARGE SCALE GENOMIC DNA]</scope>
    <source>
        <strain evidence="1 2">JLT2014</strain>
    </source>
</reference>
<protein>
    <submittedName>
        <fullName evidence="1">Uncharacterized protein</fullName>
    </submittedName>
</protein>
<accession>A0A1P8UUP2</accession>
<sequence length="37" mass="4614">MIETHRDQRYRDAFRAAHLARGEMFTAIFRMLRPRRH</sequence>
<dbReference type="EMBL" id="CP015093">
    <property type="protein sequence ID" value="APZ53078.1"/>
    <property type="molecule type" value="Genomic_DNA"/>
</dbReference>
<evidence type="ECO:0000313" key="1">
    <source>
        <dbReference type="EMBL" id="APZ53078.1"/>
    </source>
</evidence>
<dbReference type="KEGG" id="paby:Ga0080574_TMP2744"/>
<proteinExistence type="predicted"/>
<dbReference type="AlphaFoldDB" id="A0A1P8UUP2"/>
<dbReference type="Proteomes" id="UP000187059">
    <property type="component" value="Chromosome"/>
</dbReference>